<dbReference type="Gene3D" id="3.40.50.720">
    <property type="entry name" value="NAD(P)-binding Rossmann-like Domain"/>
    <property type="match status" value="1"/>
</dbReference>
<accession>A0A6N2ZCF5</accession>
<feature type="domain" description="DUF2520" evidence="3">
    <location>
        <begin position="130"/>
        <end position="291"/>
    </location>
</feature>
<name>A0A6N2ZCF5_9FIRM</name>
<dbReference type="InterPro" id="IPR008927">
    <property type="entry name" value="6-PGluconate_DH-like_C_sf"/>
</dbReference>
<feature type="domain" description="Putative oxidoreductase/dehydrogenase Rossmann-like" evidence="2">
    <location>
        <begin position="1"/>
        <end position="116"/>
    </location>
</feature>
<feature type="compositionally biased region" description="Polar residues" evidence="1">
    <location>
        <begin position="206"/>
        <end position="220"/>
    </location>
</feature>
<proteinExistence type="predicted"/>
<evidence type="ECO:0000259" key="3">
    <source>
        <dbReference type="Pfam" id="PF10728"/>
    </source>
</evidence>
<evidence type="ECO:0000259" key="2">
    <source>
        <dbReference type="Pfam" id="PF10727"/>
    </source>
</evidence>
<feature type="region of interest" description="Disordered" evidence="1">
    <location>
        <begin position="199"/>
        <end position="221"/>
    </location>
</feature>
<dbReference type="AlphaFoldDB" id="A0A6N2ZCF5"/>
<gene>
    <name evidence="4" type="ORF">VRLFYP33_00488</name>
</gene>
<dbReference type="InterPro" id="IPR036291">
    <property type="entry name" value="NAD(P)-bd_dom_sf"/>
</dbReference>
<dbReference type="Pfam" id="PF10728">
    <property type="entry name" value="DUF2520"/>
    <property type="match status" value="1"/>
</dbReference>
<sequence length="330" mass="34899">MKIGIIGGGKVGSTLARHLSTRLVGIVGSSSEKTTQLATKYKVPCMTHAELAAKADLVLLTVPDRQIAIVAKSLAAEAQQEPAIGSTVYLHCSGSLDLSPLKPLQDIGAFVGSLHPLQSFAGENTVLKGIYMAIDGDEKAQQAAHELATILEGRSFHVPAADRPLYHAAACICANYTVTLQAMAQELMSRWLVPTKISDSTKDSAKGSTNEAPANVSGSGSVIMDSTKPSKAAWQALLPLFQGVAANLEKAENPGSALTGPIARGDINTVQSHLGVLPKNMIPVYIQLGMATTQLALMNQTITPLMAEELFDLFNSVHYEATTKEETSHE</sequence>
<dbReference type="Gene3D" id="1.10.1040.20">
    <property type="entry name" value="ProC-like, C-terminal domain"/>
    <property type="match status" value="1"/>
</dbReference>
<dbReference type="PANTHER" id="PTHR40459">
    <property type="entry name" value="CONSERVED HYPOTHETICAL ALANINE AND LEUCINE RICH PROTEIN"/>
    <property type="match status" value="1"/>
</dbReference>
<dbReference type="InterPro" id="IPR037108">
    <property type="entry name" value="TM1727-like_C_sf"/>
</dbReference>
<protein>
    <submittedName>
        <fullName evidence="4">Rossmann-like domain protein</fullName>
    </submittedName>
</protein>
<evidence type="ECO:0000313" key="4">
    <source>
        <dbReference type="EMBL" id="VYT76984.1"/>
    </source>
</evidence>
<evidence type="ECO:0000256" key="1">
    <source>
        <dbReference type="SAM" id="MobiDB-lite"/>
    </source>
</evidence>
<dbReference type="SUPFAM" id="SSF48179">
    <property type="entry name" value="6-phosphogluconate dehydrogenase C-terminal domain-like"/>
    <property type="match status" value="1"/>
</dbReference>
<dbReference type="PANTHER" id="PTHR40459:SF1">
    <property type="entry name" value="CONSERVED HYPOTHETICAL ALANINE AND LEUCINE RICH PROTEIN"/>
    <property type="match status" value="1"/>
</dbReference>
<reference evidence="4" key="1">
    <citation type="submission" date="2019-11" db="EMBL/GenBank/DDBJ databases">
        <authorList>
            <person name="Feng L."/>
        </authorList>
    </citation>
    <scope>NUCLEOTIDE SEQUENCE</scope>
    <source>
        <strain evidence="4">VrattiLFYP33</strain>
    </source>
</reference>
<dbReference type="InterPro" id="IPR018931">
    <property type="entry name" value="DUF2520"/>
</dbReference>
<dbReference type="Pfam" id="PF10727">
    <property type="entry name" value="Rossmann-like"/>
    <property type="match status" value="1"/>
</dbReference>
<dbReference type="SUPFAM" id="SSF51735">
    <property type="entry name" value="NAD(P)-binding Rossmann-fold domains"/>
    <property type="match status" value="1"/>
</dbReference>
<dbReference type="InterPro" id="IPR019665">
    <property type="entry name" value="OxRdtase/DH_put_Rossmann_dom"/>
</dbReference>
<dbReference type="EMBL" id="CACRUX010000013">
    <property type="protein sequence ID" value="VYT76984.1"/>
    <property type="molecule type" value="Genomic_DNA"/>
</dbReference>
<organism evidence="4">
    <name type="scientific">Veillonella ratti</name>
    <dbReference type="NCBI Taxonomy" id="103892"/>
    <lineage>
        <taxon>Bacteria</taxon>
        <taxon>Bacillati</taxon>
        <taxon>Bacillota</taxon>
        <taxon>Negativicutes</taxon>
        <taxon>Veillonellales</taxon>
        <taxon>Veillonellaceae</taxon>
        <taxon>Veillonella</taxon>
    </lineage>
</organism>